<feature type="compositionally biased region" description="Low complexity" evidence="4">
    <location>
        <begin position="26"/>
        <end position="40"/>
    </location>
</feature>
<feature type="chain" id="PRO_5038470286" evidence="5">
    <location>
        <begin position="22"/>
        <end position="535"/>
    </location>
</feature>
<protein>
    <submittedName>
        <fullName evidence="7">ABC transporter substrate-binding protein</fullName>
    </submittedName>
</protein>
<organism evidence="7 8">
    <name type="scientific">Corynebacterium mendelii</name>
    <dbReference type="NCBI Taxonomy" id="2765362"/>
    <lineage>
        <taxon>Bacteria</taxon>
        <taxon>Bacillati</taxon>
        <taxon>Actinomycetota</taxon>
        <taxon>Actinomycetes</taxon>
        <taxon>Mycobacteriales</taxon>
        <taxon>Corynebacteriaceae</taxon>
        <taxon>Corynebacterium</taxon>
    </lineage>
</organism>
<evidence type="ECO:0000313" key="8">
    <source>
        <dbReference type="Proteomes" id="UP000664332"/>
    </source>
</evidence>
<feature type="domain" description="Solute-binding protein family 5" evidence="6">
    <location>
        <begin position="84"/>
        <end position="457"/>
    </location>
</feature>
<name>A0A939E3L9_9CORY</name>
<dbReference type="Proteomes" id="UP000664332">
    <property type="component" value="Unassembled WGS sequence"/>
</dbReference>
<gene>
    <name evidence="7" type="ORF">JZY06_09405</name>
</gene>
<dbReference type="InterPro" id="IPR000914">
    <property type="entry name" value="SBP_5_dom"/>
</dbReference>
<keyword evidence="8" id="KW-1185">Reference proteome</keyword>
<dbReference type="PROSITE" id="PS51257">
    <property type="entry name" value="PROKAR_LIPOPROTEIN"/>
    <property type="match status" value="1"/>
</dbReference>
<dbReference type="AlphaFoldDB" id="A0A939E3L9"/>
<evidence type="ECO:0000313" key="7">
    <source>
        <dbReference type="EMBL" id="MBN9644822.1"/>
    </source>
</evidence>
<dbReference type="CDD" id="cd00995">
    <property type="entry name" value="PBP2_NikA_DppA_OppA_like"/>
    <property type="match status" value="1"/>
</dbReference>
<feature type="region of interest" description="Disordered" evidence="4">
    <location>
        <begin position="26"/>
        <end position="64"/>
    </location>
</feature>
<comment type="caution">
    <text evidence="7">The sequence shown here is derived from an EMBL/GenBank/DDBJ whole genome shotgun (WGS) entry which is preliminary data.</text>
</comment>
<sequence length="535" mass="58014">MKFTKTLAVVSATGLALGLAACSGSDDTATDSSAGESSSGNAIVTAWGSEPQNPLNPQNTNETGGGRIIDSVFAGLVYYDADGKVHNEMAESIEPSEGNKVFTIKIKDGMKFADGTAVDSDSFIDAWNYAVENALLSNYFFEPIEGYNDGGEKLTGLEKVDDLTFKVTLTQPEADFPLRLGYSAFYPLPKVAFEDMDAFGEKPVGNGMYKVSDWQHNKSLKVVPNENYTGVRKVANDGVEFVFYSKPDAAYTALQSGNLDIIDTIPDSALSTFRDELGDRAINQPSAIFQSFTIPEKIEHFNGEEGNLRRQALSMAINRPLICEKIFQDTRTPATDFTSPVIAGHSDSLTGAEVLEYNPDKAKELWAKADAISPWSGEFTIAYNADGGHQGWVDAAANDIKNTLDIDAHGKAYPDFKSLRDEVTNRTITGAFRTGWQADYPALANFLGPLYGTGAGSNDGDYSNEAFDAKLEQGAGASDLDSSIKTYNEAQEILLEDLPAIPLWYSNVTGGYGESVSNVKFGWNSVPLYYMVEKK</sequence>
<dbReference type="Gene3D" id="3.90.76.10">
    <property type="entry name" value="Dipeptide-binding Protein, Domain 1"/>
    <property type="match status" value="1"/>
</dbReference>
<evidence type="ECO:0000256" key="1">
    <source>
        <dbReference type="ARBA" id="ARBA00004193"/>
    </source>
</evidence>
<evidence type="ECO:0000256" key="4">
    <source>
        <dbReference type="SAM" id="MobiDB-lite"/>
    </source>
</evidence>
<dbReference type="GO" id="GO:0043190">
    <property type="term" value="C:ATP-binding cassette (ABC) transporter complex"/>
    <property type="evidence" value="ECO:0007669"/>
    <property type="project" value="InterPro"/>
</dbReference>
<keyword evidence="3 5" id="KW-0732">Signal</keyword>
<feature type="compositionally biased region" description="Polar residues" evidence="4">
    <location>
        <begin position="50"/>
        <end position="62"/>
    </location>
</feature>
<dbReference type="EMBL" id="JAFLEQ010000016">
    <property type="protein sequence ID" value="MBN9644822.1"/>
    <property type="molecule type" value="Genomic_DNA"/>
</dbReference>
<dbReference type="InterPro" id="IPR039424">
    <property type="entry name" value="SBP_5"/>
</dbReference>
<dbReference type="InterPro" id="IPR030678">
    <property type="entry name" value="Peptide/Ni-bd"/>
</dbReference>
<dbReference type="PIRSF" id="PIRSF002741">
    <property type="entry name" value="MppA"/>
    <property type="match status" value="1"/>
</dbReference>
<comment type="similarity">
    <text evidence="2">Belongs to the bacterial solute-binding protein 5 family.</text>
</comment>
<evidence type="ECO:0000259" key="6">
    <source>
        <dbReference type="Pfam" id="PF00496"/>
    </source>
</evidence>
<evidence type="ECO:0000256" key="5">
    <source>
        <dbReference type="SAM" id="SignalP"/>
    </source>
</evidence>
<dbReference type="PROSITE" id="PS01040">
    <property type="entry name" value="SBP_BACTERIAL_5"/>
    <property type="match status" value="1"/>
</dbReference>
<dbReference type="PANTHER" id="PTHR30290">
    <property type="entry name" value="PERIPLASMIC BINDING COMPONENT OF ABC TRANSPORTER"/>
    <property type="match status" value="1"/>
</dbReference>
<dbReference type="Gene3D" id="3.40.190.10">
    <property type="entry name" value="Periplasmic binding protein-like II"/>
    <property type="match status" value="1"/>
</dbReference>
<accession>A0A939E3L9</accession>
<evidence type="ECO:0000256" key="2">
    <source>
        <dbReference type="ARBA" id="ARBA00005695"/>
    </source>
</evidence>
<dbReference type="RefSeq" id="WP_207279289.1">
    <property type="nucleotide sequence ID" value="NZ_JAFLEQ010000016.1"/>
</dbReference>
<dbReference type="GO" id="GO:1904680">
    <property type="term" value="F:peptide transmembrane transporter activity"/>
    <property type="evidence" value="ECO:0007669"/>
    <property type="project" value="TreeGrafter"/>
</dbReference>
<dbReference type="GO" id="GO:0015833">
    <property type="term" value="P:peptide transport"/>
    <property type="evidence" value="ECO:0007669"/>
    <property type="project" value="TreeGrafter"/>
</dbReference>
<dbReference type="SUPFAM" id="SSF53850">
    <property type="entry name" value="Periplasmic binding protein-like II"/>
    <property type="match status" value="1"/>
</dbReference>
<comment type="subcellular location">
    <subcellularLocation>
        <location evidence="1">Cell membrane</location>
        <topology evidence="1">Lipid-anchor</topology>
    </subcellularLocation>
</comment>
<dbReference type="PANTHER" id="PTHR30290:SF83">
    <property type="entry name" value="ABC TRANSPORTER SUBSTRATE-BINDING PROTEIN"/>
    <property type="match status" value="1"/>
</dbReference>
<evidence type="ECO:0000256" key="3">
    <source>
        <dbReference type="ARBA" id="ARBA00022729"/>
    </source>
</evidence>
<feature type="signal peptide" evidence="5">
    <location>
        <begin position="1"/>
        <end position="21"/>
    </location>
</feature>
<proteinExistence type="inferred from homology"/>
<dbReference type="Pfam" id="PF00496">
    <property type="entry name" value="SBP_bac_5"/>
    <property type="match status" value="1"/>
</dbReference>
<dbReference type="GO" id="GO:0042597">
    <property type="term" value="C:periplasmic space"/>
    <property type="evidence" value="ECO:0007669"/>
    <property type="project" value="UniProtKB-ARBA"/>
</dbReference>
<dbReference type="Gene3D" id="3.10.105.10">
    <property type="entry name" value="Dipeptide-binding Protein, Domain 3"/>
    <property type="match status" value="1"/>
</dbReference>
<reference evidence="7" key="1">
    <citation type="submission" date="2021-03" db="EMBL/GenBank/DDBJ databases">
        <authorList>
            <person name="Sun Q."/>
        </authorList>
    </citation>
    <scope>NUCLEOTIDE SEQUENCE</scope>
    <source>
        <strain evidence="7">CCM 8862</strain>
    </source>
</reference>
<dbReference type="InterPro" id="IPR023765">
    <property type="entry name" value="SBP_5_CS"/>
</dbReference>